<dbReference type="PROSITE" id="PS00108">
    <property type="entry name" value="PROTEIN_KINASE_ST"/>
    <property type="match status" value="1"/>
</dbReference>
<evidence type="ECO:0000256" key="3">
    <source>
        <dbReference type="ARBA" id="ARBA00022741"/>
    </source>
</evidence>
<dbReference type="Pfam" id="PF00069">
    <property type="entry name" value="Pkinase"/>
    <property type="match status" value="1"/>
</dbReference>
<evidence type="ECO:0000256" key="6">
    <source>
        <dbReference type="PROSITE-ProRule" id="PRU10141"/>
    </source>
</evidence>
<dbReference type="AlphaFoldDB" id="A0A7S4VTA5"/>
<reference evidence="9" key="1">
    <citation type="submission" date="2021-01" db="EMBL/GenBank/DDBJ databases">
        <authorList>
            <person name="Corre E."/>
            <person name="Pelletier E."/>
            <person name="Niang G."/>
            <person name="Scheremetjew M."/>
            <person name="Finn R."/>
            <person name="Kale V."/>
            <person name="Holt S."/>
            <person name="Cochrane G."/>
            <person name="Meng A."/>
            <person name="Brown T."/>
            <person name="Cohen L."/>
        </authorList>
    </citation>
    <scope>NUCLEOTIDE SEQUENCE</scope>
    <source>
        <strain evidence="9">CCMP3105</strain>
    </source>
</reference>
<evidence type="ECO:0000259" key="8">
    <source>
        <dbReference type="PROSITE" id="PS50011"/>
    </source>
</evidence>
<dbReference type="PROSITE" id="PS00107">
    <property type="entry name" value="PROTEIN_KINASE_ATP"/>
    <property type="match status" value="1"/>
</dbReference>
<dbReference type="Gene3D" id="3.30.200.20">
    <property type="entry name" value="Phosphorylase Kinase, domain 1"/>
    <property type="match status" value="1"/>
</dbReference>
<evidence type="ECO:0000256" key="1">
    <source>
        <dbReference type="ARBA" id="ARBA00022527"/>
    </source>
</evidence>
<dbReference type="InterPro" id="IPR008271">
    <property type="entry name" value="Ser/Thr_kinase_AS"/>
</dbReference>
<dbReference type="InterPro" id="IPR011009">
    <property type="entry name" value="Kinase-like_dom_sf"/>
</dbReference>
<dbReference type="EMBL" id="HBNR01072864">
    <property type="protein sequence ID" value="CAE4648683.1"/>
    <property type="molecule type" value="Transcribed_RNA"/>
</dbReference>
<keyword evidence="1" id="KW-0723">Serine/threonine-protein kinase</keyword>
<feature type="binding site" evidence="6">
    <location>
        <position position="50"/>
    </location>
    <ligand>
        <name>ATP</name>
        <dbReference type="ChEBI" id="CHEBI:30616"/>
    </ligand>
</feature>
<evidence type="ECO:0000256" key="7">
    <source>
        <dbReference type="SAM" id="MobiDB-lite"/>
    </source>
</evidence>
<feature type="region of interest" description="Disordered" evidence="7">
    <location>
        <begin position="352"/>
        <end position="383"/>
    </location>
</feature>
<dbReference type="SUPFAM" id="SSF56112">
    <property type="entry name" value="Protein kinase-like (PK-like)"/>
    <property type="match status" value="1"/>
</dbReference>
<dbReference type="FunFam" id="3.30.200.20:FF:000042">
    <property type="entry name" value="Aurora kinase A"/>
    <property type="match status" value="1"/>
</dbReference>
<dbReference type="GO" id="GO:0004674">
    <property type="term" value="F:protein serine/threonine kinase activity"/>
    <property type="evidence" value="ECO:0007669"/>
    <property type="project" value="UniProtKB-KW"/>
</dbReference>
<evidence type="ECO:0000256" key="2">
    <source>
        <dbReference type="ARBA" id="ARBA00022679"/>
    </source>
</evidence>
<gene>
    <name evidence="9" type="ORF">AMON00008_LOCUS51665</name>
</gene>
<feature type="domain" description="Protein kinase" evidence="8">
    <location>
        <begin position="21"/>
        <end position="291"/>
    </location>
</feature>
<dbReference type="PANTHER" id="PTHR24353">
    <property type="entry name" value="CYCLIC NUCLEOTIDE-DEPENDENT PROTEIN KINASE"/>
    <property type="match status" value="1"/>
</dbReference>
<sequence length="562" mass="59682">MHCAGHATVVAGGTQARLTDLEFGSLLGEGAFARVLHAQDRFSGKEYAVKIVEKRQVQAQGRKNSVLVEKAMLSSLDHPGIVSLHYALQDDWSLYFVLELVTGGELSRQIARLGVCPLHFATYYTAEIVAILSYLRVRRVAHRDLKPENLLLTGQGHLKLVDFDAAVFVPEEGGEGDAAAGCSAGQPSFAGTSLYLPPEVLQGTARPEEAFALDLWALGCMLFLMLTGETPFQAPSEYLAFQRILRGDYSFPGDFHPAARGLVAALLAPRPDARPGLGPDGLAEVECHAFFGGSRADFAELRHREPPPRVERPAVGTAGPPTREDSLESFNFASSAECTPEVGHRFLTRGSTALPVANSPSDTDPGGARSDAPAGASPSGCIARPDGPAAAALGPVKLACAQRDAGGDPAAMAPPQRTAPPEASWHTLASTPGPSWQQWLRELAERRTLLGGEGVALCGRVVRRRLPCLRPRVLILTDLPRLLVLDGSGVGLLHDIGLKGAASTPFASGSGEPSIAVRSSVDFVLSAAGKRFRCCDVDLGAEAWVTALKRAQARMLQHRPVS</sequence>
<keyword evidence="2" id="KW-0808">Transferase</keyword>
<dbReference type="PROSITE" id="PS50011">
    <property type="entry name" value="PROTEIN_KINASE_DOM"/>
    <property type="match status" value="1"/>
</dbReference>
<dbReference type="InterPro" id="IPR000719">
    <property type="entry name" value="Prot_kinase_dom"/>
</dbReference>
<feature type="region of interest" description="Disordered" evidence="7">
    <location>
        <begin position="302"/>
        <end position="326"/>
    </location>
</feature>
<feature type="region of interest" description="Disordered" evidence="7">
    <location>
        <begin position="405"/>
        <end position="431"/>
    </location>
</feature>
<dbReference type="SMART" id="SM00220">
    <property type="entry name" value="S_TKc"/>
    <property type="match status" value="1"/>
</dbReference>
<organism evidence="9">
    <name type="scientific">Alexandrium monilatum</name>
    <dbReference type="NCBI Taxonomy" id="311494"/>
    <lineage>
        <taxon>Eukaryota</taxon>
        <taxon>Sar</taxon>
        <taxon>Alveolata</taxon>
        <taxon>Dinophyceae</taxon>
        <taxon>Gonyaulacales</taxon>
        <taxon>Pyrocystaceae</taxon>
        <taxon>Alexandrium</taxon>
    </lineage>
</organism>
<evidence type="ECO:0000256" key="5">
    <source>
        <dbReference type="ARBA" id="ARBA00022840"/>
    </source>
</evidence>
<accession>A0A7S4VTA5</accession>
<feature type="compositionally biased region" description="Basic and acidic residues" evidence="7">
    <location>
        <begin position="302"/>
        <end position="312"/>
    </location>
</feature>
<evidence type="ECO:0000313" key="9">
    <source>
        <dbReference type="EMBL" id="CAE4648683.1"/>
    </source>
</evidence>
<keyword evidence="5 6" id="KW-0067">ATP-binding</keyword>
<dbReference type="Gene3D" id="1.10.510.10">
    <property type="entry name" value="Transferase(Phosphotransferase) domain 1"/>
    <property type="match status" value="1"/>
</dbReference>
<protein>
    <recommendedName>
        <fullName evidence="8">Protein kinase domain-containing protein</fullName>
    </recommendedName>
</protein>
<keyword evidence="4" id="KW-0418">Kinase</keyword>
<dbReference type="GO" id="GO:0005524">
    <property type="term" value="F:ATP binding"/>
    <property type="evidence" value="ECO:0007669"/>
    <property type="project" value="UniProtKB-UniRule"/>
</dbReference>
<proteinExistence type="predicted"/>
<dbReference type="InterPro" id="IPR017441">
    <property type="entry name" value="Protein_kinase_ATP_BS"/>
</dbReference>
<keyword evidence="3 6" id="KW-0547">Nucleotide-binding</keyword>
<evidence type="ECO:0000256" key="4">
    <source>
        <dbReference type="ARBA" id="ARBA00022777"/>
    </source>
</evidence>
<name>A0A7S4VTA5_9DINO</name>